<dbReference type="SUPFAM" id="SSF56784">
    <property type="entry name" value="HAD-like"/>
    <property type="match status" value="1"/>
</dbReference>
<evidence type="ECO:0000313" key="1">
    <source>
        <dbReference type="EMBL" id="OGC55651.1"/>
    </source>
</evidence>
<dbReference type="Gene3D" id="3.40.50.1000">
    <property type="entry name" value="HAD superfamily/HAD-like"/>
    <property type="match status" value="1"/>
</dbReference>
<dbReference type="InterPro" id="IPR036412">
    <property type="entry name" value="HAD-like_sf"/>
</dbReference>
<sequence>MAPKLKAVIFDLDGTILDNEDIYARAFCSVLKARGISCENVKHISGIGVKENWERMKAELSLPEEPEDLASETQKFYLDHLPEIKIRPGFHKLVYFLRSQNVLVLLATSNIREIGQFVLEKMKISGLFDTKTFGDEVNRKKPAPDLFLAAIQKEHLLPNEVIVIEDSPSGIAAGRAANAKTWVIRTDRFTLGELTRANYIFPTFFELQRLLKQEIVV</sequence>
<dbReference type="CDD" id="cd07505">
    <property type="entry name" value="HAD_BPGM-like"/>
    <property type="match status" value="1"/>
</dbReference>
<dbReference type="SFLD" id="SFLDG01135">
    <property type="entry name" value="C1.5.6:_HAD__Beta-PGM__Phospha"/>
    <property type="match status" value="1"/>
</dbReference>
<organism evidence="1 2">
    <name type="scientific">candidate division WWE3 bacterium RIFCSPHIGHO2_01_FULL_48_15</name>
    <dbReference type="NCBI Taxonomy" id="1802619"/>
    <lineage>
        <taxon>Bacteria</taxon>
        <taxon>Katanobacteria</taxon>
    </lineage>
</organism>
<dbReference type="SFLD" id="SFLDS00003">
    <property type="entry name" value="Haloacid_Dehalogenase"/>
    <property type="match status" value="1"/>
</dbReference>
<dbReference type="InterPro" id="IPR023214">
    <property type="entry name" value="HAD_sf"/>
</dbReference>
<dbReference type="SFLD" id="SFLDG01129">
    <property type="entry name" value="C1.5:_HAD__Beta-PGM__Phosphata"/>
    <property type="match status" value="1"/>
</dbReference>
<dbReference type="STRING" id="1802619.A2797_01125"/>
<dbReference type="InterPro" id="IPR023198">
    <property type="entry name" value="PGP-like_dom2"/>
</dbReference>
<dbReference type="PRINTS" id="PR00413">
    <property type="entry name" value="HADHALOGNASE"/>
</dbReference>
<dbReference type="AlphaFoldDB" id="A0A1F4VEH6"/>
<dbReference type="InterPro" id="IPR006439">
    <property type="entry name" value="HAD-SF_hydro_IA"/>
</dbReference>
<dbReference type="InterPro" id="IPR041492">
    <property type="entry name" value="HAD_2"/>
</dbReference>
<dbReference type="Proteomes" id="UP000179005">
    <property type="component" value="Unassembled WGS sequence"/>
</dbReference>
<dbReference type="Gene3D" id="1.10.150.240">
    <property type="entry name" value="Putative phosphatase, domain 2"/>
    <property type="match status" value="1"/>
</dbReference>
<accession>A0A1F4VEH6</accession>
<protein>
    <submittedName>
        <fullName evidence="1">Uncharacterized protein</fullName>
    </submittedName>
</protein>
<name>A0A1F4VEH6_UNCKA</name>
<evidence type="ECO:0000313" key="2">
    <source>
        <dbReference type="Proteomes" id="UP000179005"/>
    </source>
</evidence>
<dbReference type="PANTHER" id="PTHR18901:SF38">
    <property type="entry name" value="PSEUDOURIDINE-5'-PHOSPHATASE"/>
    <property type="match status" value="1"/>
</dbReference>
<dbReference type="EMBL" id="MEVC01000008">
    <property type="protein sequence ID" value="OGC55651.1"/>
    <property type="molecule type" value="Genomic_DNA"/>
</dbReference>
<dbReference type="NCBIfam" id="TIGR01509">
    <property type="entry name" value="HAD-SF-IA-v3"/>
    <property type="match status" value="1"/>
</dbReference>
<proteinExistence type="predicted"/>
<dbReference type="PANTHER" id="PTHR18901">
    <property type="entry name" value="2-DEOXYGLUCOSE-6-PHOSPHATE PHOSPHATASE 2"/>
    <property type="match status" value="1"/>
</dbReference>
<reference evidence="1 2" key="1">
    <citation type="journal article" date="2016" name="Nat. Commun.">
        <title>Thousands of microbial genomes shed light on interconnected biogeochemical processes in an aquifer system.</title>
        <authorList>
            <person name="Anantharaman K."/>
            <person name="Brown C.T."/>
            <person name="Hug L.A."/>
            <person name="Sharon I."/>
            <person name="Castelle C.J."/>
            <person name="Probst A.J."/>
            <person name="Thomas B.C."/>
            <person name="Singh A."/>
            <person name="Wilkins M.J."/>
            <person name="Karaoz U."/>
            <person name="Brodie E.L."/>
            <person name="Williams K.H."/>
            <person name="Hubbard S.S."/>
            <person name="Banfield J.F."/>
        </authorList>
    </citation>
    <scope>NUCLEOTIDE SEQUENCE [LARGE SCALE GENOMIC DNA]</scope>
</reference>
<dbReference type="Pfam" id="PF13419">
    <property type="entry name" value="HAD_2"/>
    <property type="match status" value="1"/>
</dbReference>
<gene>
    <name evidence="1" type="ORF">A2797_01125</name>
</gene>
<comment type="caution">
    <text evidence="1">The sequence shown here is derived from an EMBL/GenBank/DDBJ whole genome shotgun (WGS) entry which is preliminary data.</text>
</comment>